<name>A0A6A5VA21_9PLEO</name>
<evidence type="ECO:0000313" key="2">
    <source>
        <dbReference type="EMBL" id="KAF1973994.1"/>
    </source>
</evidence>
<evidence type="ECO:0000313" key="3">
    <source>
        <dbReference type="Proteomes" id="UP000800036"/>
    </source>
</evidence>
<feature type="region of interest" description="Disordered" evidence="1">
    <location>
        <begin position="349"/>
        <end position="376"/>
    </location>
</feature>
<reference evidence="2" key="1">
    <citation type="journal article" date="2020" name="Stud. Mycol.">
        <title>101 Dothideomycetes genomes: a test case for predicting lifestyles and emergence of pathogens.</title>
        <authorList>
            <person name="Haridas S."/>
            <person name="Albert R."/>
            <person name="Binder M."/>
            <person name="Bloem J."/>
            <person name="Labutti K."/>
            <person name="Salamov A."/>
            <person name="Andreopoulos B."/>
            <person name="Baker S."/>
            <person name="Barry K."/>
            <person name="Bills G."/>
            <person name="Bluhm B."/>
            <person name="Cannon C."/>
            <person name="Castanera R."/>
            <person name="Culley D."/>
            <person name="Daum C."/>
            <person name="Ezra D."/>
            <person name="Gonzalez J."/>
            <person name="Henrissat B."/>
            <person name="Kuo A."/>
            <person name="Liang C."/>
            <person name="Lipzen A."/>
            <person name="Lutzoni F."/>
            <person name="Magnuson J."/>
            <person name="Mondo S."/>
            <person name="Nolan M."/>
            <person name="Ohm R."/>
            <person name="Pangilinan J."/>
            <person name="Park H.-J."/>
            <person name="Ramirez L."/>
            <person name="Alfaro M."/>
            <person name="Sun H."/>
            <person name="Tritt A."/>
            <person name="Yoshinaga Y."/>
            <person name="Zwiers L.-H."/>
            <person name="Turgeon B."/>
            <person name="Goodwin S."/>
            <person name="Spatafora J."/>
            <person name="Crous P."/>
            <person name="Grigoriev I."/>
        </authorList>
    </citation>
    <scope>NUCLEOTIDE SEQUENCE</scope>
    <source>
        <strain evidence="2">CBS 107.79</strain>
    </source>
</reference>
<dbReference type="Proteomes" id="UP000800036">
    <property type="component" value="Unassembled WGS sequence"/>
</dbReference>
<organism evidence="2 3">
    <name type="scientific">Bimuria novae-zelandiae CBS 107.79</name>
    <dbReference type="NCBI Taxonomy" id="1447943"/>
    <lineage>
        <taxon>Eukaryota</taxon>
        <taxon>Fungi</taxon>
        <taxon>Dikarya</taxon>
        <taxon>Ascomycota</taxon>
        <taxon>Pezizomycotina</taxon>
        <taxon>Dothideomycetes</taxon>
        <taxon>Pleosporomycetidae</taxon>
        <taxon>Pleosporales</taxon>
        <taxon>Massarineae</taxon>
        <taxon>Didymosphaeriaceae</taxon>
        <taxon>Bimuria</taxon>
    </lineage>
</organism>
<dbReference type="EMBL" id="ML976677">
    <property type="protein sequence ID" value="KAF1973994.1"/>
    <property type="molecule type" value="Genomic_DNA"/>
</dbReference>
<proteinExistence type="predicted"/>
<gene>
    <name evidence="2" type="ORF">BU23DRAFT_553670</name>
</gene>
<evidence type="ECO:0000256" key="1">
    <source>
        <dbReference type="SAM" id="MobiDB-lite"/>
    </source>
</evidence>
<keyword evidence="3" id="KW-1185">Reference proteome</keyword>
<dbReference type="AlphaFoldDB" id="A0A6A5VA21"/>
<sequence length="561" mass="64361">MHCALRSGRLLLRMRARPLPPRRPFVASTVRFRHRDQLRMNKKGELQIGENGPVARLPTEEDFRPMTEAEINDPNQIPVYIYEEDPTSPTGERLVKKITTPEERRDFNEMHKMLIAADEDPNYDEDNPELNRRLINELMQDPAFADLTEELKDIKEEMLLTKAQREHKLADTEAAEAAELEPMQKELEDMMQTIGFEMLHDLMTDPAFEYAKDELAALQDALPEAGEDSAEYQAAAEKAIAKLQEDPNFEQKMADWEAANSRTLDSDDPGEMDAETLQQTKEMEELTQLLGQMMELTDALGNSSALEKLNAEMKKALDEELEDDDAIDEEEHMAREMSFAELGKEIMQLAQSNPEGGVKEFRTNDKDEDEDEDSDPVDLALEAKVDEIMKDPNLMEKLMFIQKVMQEEQQKQAILEQLAPDPTTLEPHRLTSIQQRMQMAKQDPEHRAALQALRVELPSPFNIAPALRIFNEAIVYAYVGANDDIRRILWRAYIKARALPTFLQNLSNDAWDILYYSQAVTWRGNQNREAHLKLLMQDLESVGMDGPPTHPTEIVMMQQRP</sequence>
<accession>A0A6A5VA21</accession>
<protein>
    <submittedName>
        <fullName evidence="2">Uncharacterized protein</fullName>
    </submittedName>
</protein>
<feature type="compositionally biased region" description="Acidic residues" evidence="1">
    <location>
        <begin position="366"/>
        <end position="376"/>
    </location>
</feature>
<dbReference type="OrthoDB" id="7984201at2759"/>